<evidence type="ECO:0000256" key="4">
    <source>
        <dbReference type="ARBA" id="ARBA00023316"/>
    </source>
</evidence>
<dbReference type="EC" id="3.5.1.28" evidence="2"/>
<keyword evidence="4" id="KW-0961">Cell wall biogenesis/degradation</keyword>
<dbReference type="PANTHER" id="PTHR30417:SF1">
    <property type="entry name" value="N-ACETYLMURAMOYL-L-ALANINE AMIDASE AMID"/>
    <property type="match status" value="1"/>
</dbReference>
<dbReference type="GO" id="GO:0009253">
    <property type="term" value="P:peptidoglycan catabolic process"/>
    <property type="evidence" value="ECO:0007669"/>
    <property type="project" value="InterPro"/>
</dbReference>
<dbReference type="GO" id="GO:0071555">
    <property type="term" value="P:cell wall organization"/>
    <property type="evidence" value="ECO:0007669"/>
    <property type="project" value="UniProtKB-KW"/>
</dbReference>
<protein>
    <recommendedName>
        <fullName evidence="2">N-acetylmuramoyl-L-alanine amidase</fullName>
        <ecNumber evidence="2">3.5.1.28</ecNumber>
    </recommendedName>
</protein>
<dbReference type="CDD" id="cd06583">
    <property type="entry name" value="PGRP"/>
    <property type="match status" value="1"/>
</dbReference>
<reference evidence="6 7" key="1">
    <citation type="submission" date="2018-11" db="EMBL/GenBank/DDBJ databases">
        <title>Phylogenetic determinants of toxin gene distribution in genomes of Brevibacillus laterosporus.</title>
        <authorList>
            <person name="Glare T.R."/>
            <person name="Durrant A."/>
            <person name="Berry C."/>
            <person name="Palma L."/>
            <person name="Ormskirk M."/>
            <person name="Cox M.O."/>
        </authorList>
    </citation>
    <scope>NUCLEOTIDE SEQUENCE [LARGE SCALE GENOMIC DNA]</scope>
    <source>
        <strain evidence="6 7">1821L</strain>
    </source>
</reference>
<organism evidence="6 7">
    <name type="scientific">Brevibacillus laterosporus</name>
    <name type="common">Bacillus laterosporus</name>
    <dbReference type="NCBI Taxonomy" id="1465"/>
    <lineage>
        <taxon>Bacteria</taxon>
        <taxon>Bacillati</taxon>
        <taxon>Bacillota</taxon>
        <taxon>Bacilli</taxon>
        <taxon>Bacillales</taxon>
        <taxon>Paenibacillaceae</taxon>
        <taxon>Brevibacillus</taxon>
    </lineage>
</organism>
<dbReference type="SUPFAM" id="SSF55846">
    <property type="entry name" value="N-acetylmuramoyl-L-alanine amidase-like"/>
    <property type="match status" value="1"/>
</dbReference>
<evidence type="ECO:0000313" key="7">
    <source>
        <dbReference type="Proteomes" id="UP000319432"/>
    </source>
</evidence>
<keyword evidence="7" id="KW-1185">Reference proteome</keyword>
<evidence type="ECO:0000259" key="5">
    <source>
        <dbReference type="SMART" id="SM00644"/>
    </source>
</evidence>
<dbReference type="InterPro" id="IPR051206">
    <property type="entry name" value="NAMLAA_amidase_2"/>
</dbReference>
<gene>
    <name evidence="6" type="ORF">EEL30_17705</name>
</gene>
<dbReference type="GO" id="GO:0009254">
    <property type="term" value="P:peptidoglycan turnover"/>
    <property type="evidence" value="ECO:0007669"/>
    <property type="project" value="TreeGrafter"/>
</dbReference>
<keyword evidence="3" id="KW-0378">Hydrolase</keyword>
<feature type="domain" description="N-acetylmuramoyl-L-alanine amidase" evidence="5">
    <location>
        <begin position="17"/>
        <end position="169"/>
    </location>
</feature>
<proteinExistence type="predicted"/>
<dbReference type="PANTHER" id="PTHR30417">
    <property type="entry name" value="N-ACETYLMURAMOYL-L-ALANINE AMIDASE AMID"/>
    <property type="match status" value="1"/>
</dbReference>
<dbReference type="InterPro" id="IPR002502">
    <property type="entry name" value="Amidase_domain"/>
</dbReference>
<dbReference type="Proteomes" id="UP000319432">
    <property type="component" value="Chromosome"/>
</dbReference>
<comment type="catalytic activity">
    <reaction evidence="1">
        <text>Hydrolyzes the link between N-acetylmuramoyl residues and L-amino acid residues in certain cell-wall glycopeptides.</text>
        <dbReference type="EC" id="3.5.1.28"/>
    </reaction>
</comment>
<name>A0A518VAE7_BRELA</name>
<dbReference type="SMART" id="SM00644">
    <property type="entry name" value="Ami_2"/>
    <property type="match status" value="1"/>
</dbReference>
<evidence type="ECO:0000256" key="1">
    <source>
        <dbReference type="ARBA" id="ARBA00001561"/>
    </source>
</evidence>
<dbReference type="OrthoDB" id="9794294at2"/>
<dbReference type="Pfam" id="PF01510">
    <property type="entry name" value="Amidase_2"/>
    <property type="match status" value="1"/>
</dbReference>
<dbReference type="EMBL" id="CP033464">
    <property type="protein sequence ID" value="QDX93965.1"/>
    <property type="molecule type" value="Genomic_DNA"/>
</dbReference>
<sequence>MFVMKYPIQTKYLTPRTKRRSGIPMNRVGFIVAHDTGNPGSTALANISYYQNTCNSSSVSAHTFIDDTSVCECIPATTGKPEKAWHVLYDIPLDNQWFGGDANDIAIGVELCYGEYRKNGIIRQKVNDSEAYKRYVWYIAYLCYLYHLLPEKHIVGHCDLDPQRKLDPTKNAFKRMNITWKQFIQDVNKEYQACTEKSNSSVPVHDESIVGDEKELKLAEWQFDMLVQALEDLTQRGYLTDKAWVEKAKTKTLTQSELSFIMTIVLQRNLKGESK</sequence>
<dbReference type="AlphaFoldDB" id="A0A518VAE7"/>
<accession>A0A518VAE7</accession>
<evidence type="ECO:0000256" key="2">
    <source>
        <dbReference type="ARBA" id="ARBA00011901"/>
    </source>
</evidence>
<dbReference type="Gene3D" id="3.40.80.10">
    <property type="entry name" value="Peptidoglycan recognition protein-like"/>
    <property type="match status" value="1"/>
</dbReference>
<dbReference type="InterPro" id="IPR036505">
    <property type="entry name" value="Amidase/PGRP_sf"/>
</dbReference>
<evidence type="ECO:0000313" key="6">
    <source>
        <dbReference type="EMBL" id="QDX93965.1"/>
    </source>
</evidence>
<evidence type="ECO:0000256" key="3">
    <source>
        <dbReference type="ARBA" id="ARBA00022801"/>
    </source>
</evidence>
<dbReference type="GO" id="GO:0008745">
    <property type="term" value="F:N-acetylmuramoyl-L-alanine amidase activity"/>
    <property type="evidence" value="ECO:0007669"/>
    <property type="project" value="UniProtKB-EC"/>
</dbReference>